<evidence type="ECO:0000256" key="1">
    <source>
        <dbReference type="SAM" id="MobiDB-lite"/>
    </source>
</evidence>
<reference evidence="2 3" key="1">
    <citation type="submission" date="2018-12" db="EMBL/GenBank/DDBJ databases">
        <title>Draft genome sequence of Xylaria grammica IHI A82.</title>
        <authorList>
            <person name="Buettner E."/>
            <person name="Kellner H."/>
        </authorList>
    </citation>
    <scope>NUCLEOTIDE SEQUENCE [LARGE SCALE GENOMIC DNA]</scope>
    <source>
        <strain evidence="2 3">IHI A82</strain>
    </source>
</reference>
<protein>
    <submittedName>
        <fullName evidence="2">Uncharacterized protein</fullName>
    </submittedName>
</protein>
<evidence type="ECO:0000313" key="3">
    <source>
        <dbReference type="Proteomes" id="UP000286045"/>
    </source>
</evidence>
<keyword evidence="3" id="KW-1185">Reference proteome</keyword>
<feature type="compositionally biased region" description="Basic and acidic residues" evidence="1">
    <location>
        <begin position="32"/>
        <end position="43"/>
    </location>
</feature>
<proteinExistence type="predicted"/>
<dbReference type="AlphaFoldDB" id="A0A439DB29"/>
<accession>A0A439DB29</accession>
<evidence type="ECO:0000313" key="2">
    <source>
        <dbReference type="EMBL" id="RWA11576.1"/>
    </source>
</evidence>
<dbReference type="Proteomes" id="UP000286045">
    <property type="component" value="Unassembled WGS sequence"/>
</dbReference>
<organism evidence="2 3">
    <name type="scientific">Xylaria grammica</name>
    <dbReference type="NCBI Taxonomy" id="363999"/>
    <lineage>
        <taxon>Eukaryota</taxon>
        <taxon>Fungi</taxon>
        <taxon>Dikarya</taxon>
        <taxon>Ascomycota</taxon>
        <taxon>Pezizomycotina</taxon>
        <taxon>Sordariomycetes</taxon>
        <taxon>Xylariomycetidae</taxon>
        <taxon>Xylariales</taxon>
        <taxon>Xylariaceae</taxon>
        <taxon>Xylaria</taxon>
    </lineage>
</organism>
<sequence length="85" mass="9089">AMVDRARAVEALAAEVVDACQKAVREVFPGSKAEKDAAAREQGGEGEEEWRPVGADAVLAETLEAAWRKQEPPVIAAFERLSLLG</sequence>
<feature type="non-terminal residue" evidence="2">
    <location>
        <position position="1"/>
    </location>
</feature>
<name>A0A439DB29_9PEZI</name>
<feature type="region of interest" description="Disordered" evidence="1">
    <location>
        <begin position="31"/>
        <end position="53"/>
    </location>
</feature>
<gene>
    <name evidence="2" type="ORF">EKO27_g3525</name>
</gene>
<dbReference type="EMBL" id="RYZI01000076">
    <property type="protein sequence ID" value="RWA11576.1"/>
    <property type="molecule type" value="Genomic_DNA"/>
</dbReference>
<dbReference type="STRING" id="363999.A0A439DB29"/>
<comment type="caution">
    <text evidence="2">The sequence shown here is derived from an EMBL/GenBank/DDBJ whole genome shotgun (WGS) entry which is preliminary data.</text>
</comment>